<sequence length="108" mass="12819">MNKNMKKESIPSFRQINHDSSTPRKFINVQRLKFSTPILSYFIAEARTPILEYTHVPTSAVLMARQCKRSDRYRERLDIQFPIMPILNWFFLTHWPSVLSWCGRICAT</sequence>
<dbReference type="Proteomes" id="UP000499080">
    <property type="component" value="Unassembled WGS sequence"/>
</dbReference>
<accession>A0A4Y2JEB0</accession>
<organism evidence="1 2">
    <name type="scientific">Araneus ventricosus</name>
    <name type="common">Orbweaver spider</name>
    <name type="synonym">Epeira ventricosa</name>
    <dbReference type="NCBI Taxonomy" id="182803"/>
    <lineage>
        <taxon>Eukaryota</taxon>
        <taxon>Metazoa</taxon>
        <taxon>Ecdysozoa</taxon>
        <taxon>Arthropoda</taxon>
        <taxon>Chelicerata</taxon>
        <taxon>Arachnida</taxon>
        <taxon>Araneae</taxon>
        <taxon>Araneomorphae</taxon>
        <taxon>Entelegynae</taxon>
        <taxon>Araneoidea</taxon>
        <taxon>Araneidae</taxon>
        <taxon>Araneus</taxon>
    </lineage>
</organism>
<gene>
    <name evidence="1" type="ORF">AVEN_171194_1</name>
</gene>
<name>A0A4Y2JEB0_ARAVE</name>
<evidence type="ECO:0000313" key="2">
    <source>
        <dbReference type="Proteomes" id="UP000499080"/>
    </source>
</evidence>
<comment type="caution">
    <text evidence="1">The sequence shown here is derived from an EMBL/GenBank/DDBJ whole genome shotgun (WGS) entry which is preliminary data.</text>
</comment>
<dbReference type="AlphaFoldDB" id="A0A4Y2JEB0"/>
<evidence type="ECO:0000313" key="1">
    <source>
        <dbReference type="EMBL" id="GBM87768.1"/>
    </source>
</evidence>
<keyword evidence="2" id="KW-1185">Reference proteome</keyword>
<reference evidence="1 2" key="1">
    <citation type="journal article" date="2019" name="Sci. Rep.">
        <title>Orb-weaving spider Araneus ventricosus genome elucidates the spidroin gene catalogue.</title>
        <authorList>
            <person name="Kono N."/>
            <person name="Nakamura H."/>
            <person name="Ohtoshi R."/>
            <person name="Moran D.A.P."/>
            <person name="Shinohara A."/>
            <person name="Yoshida Y."/>
            <person name="Fujiwara M."/>
            <person name="Mori M."/>
            <person name="Tomita M."/>
            <person name="Arakawa K."/>
        </authorList>
    </citation>
    <scope>NUCLEOTIDE SEQUENCE [LARGE SCALE GENOMIC DNA]</scope>
</reference>
<proteinExistence type="predicted"/>
<dbReference type="EMBL" id="BGPR01003407">
    <property type="protein sequence ID" value="GBM87768.1"/>
    <property type="molecule type" value="Genomic_DNA"/>
</dbReference>
<protein>
    <submittedName>
        <fullName evidence="1">Uncharacterized protein</fullName>
    </submittedName>
</protein>